<keyword evidence="1" id="KW-0479">Metal-binding</keyword>
<evidence type="ECO:0000256" key="2">
    <source>
        <dbReference type="ARBA" id="ARBA00022737"/>
    </source>
</evidence>
<dbReference type="PaxDb" id="121845-A0A3Q0J7Z2"/>
<dbReference type="GO" id="GO:0005694">
    <property type="term" value="C:chromosome"/>
    <property type="evidence" value="ECO:0007669"/>
    <property type="project" value="UniProtKB-ARBA"/>
</dbReference>
<dbReference type="InterPro" id="IPR013087">
    <property type="entry name" value="Znf_C2H2_type"/>
</dbReference>
<dbReference type="GeneID" id="113469506"/>
<dbReference type="PANTHER" id="PTHR23235">
    <property type="entry name" value="KRUEPPEL-LIKE TRANSCRIPTION FACTOR"/>
    <property type="match status" value="1"/>
</dbReference>
<evidence type="ECO:0000256" key="1">
    <source>
        <dbReference type="ARBA" id="ARBA00022723"/>
    </source>
</evidence>
<dbReference type="InterPro" id="IPR036236">
    <property type="entry name" value="Znf_C2H2_sf"/>
</dbReference>
<evidence type="ECO:0000256" key="5">
    <source>
        <dbReference type="PROSITE-ProRule" id="PRU00042"/>
    </source>
</evidence>
<evidence type="ECO:0000256" key="4">
    <source>
        <dbReference type="ARBA" id="ARBA00022833"/>
    </source>
</evidence>
<protein>
    <submittedName>
        <fullName evidence="8">Zinc finger protein Pegasus-like</fullName>
    </submittedName>
</protein>
<dbReference type="SUPFAM" id="SSF57667">
    <property type="entry name" value="beta-beta-alpha zinc fingers"/>
    <property type="match status" value="2"/>
</dbReference>
<dbReference type="RefSeq" id="XP_026683078.1">
    <property type="nucleotide sequence ID" value="XM_026827277.1"/>
</dbReference>
<proteinExistence type="predicted"/>
<evidence type="ECO:0000259" key="6">
    <source>
        <dbReference type="PROSITE" id="PS50157"/>
    </source>
</evidence>
<dbReference type="PANTHER" id="PTHR23235:SF120">
    <property type="entry name" value="KRUPPEL-LIKE FACTOR 15"/>
    <property type="match status" value="1"/>
</dbReference>
<keyword evidence="2" id="KW-0677">Repeat</keyword>
<feature type="domain" description="C2H2-type" evidence="6">
    <location>
        <begin position="14"/>
        <end position="42"/>
    </location>
</feature>
<dbReference type="AlphaFoldDB" id="A0A3Q0J7Z2"/>
<organism evidence="7 8">
    <name type="scientific">Diaphorina citri</name>
    <name type="common">Asian citrus psyllid</name>
    <dbReference type="NCBI Taxonomy" id="121845"/>
    <lineage>
        <taxon>Eukaryota</taxon>
        <taxon>Metazoa</taxon>
        <taxon>Ecdysozoa</taxon>
        <taxon>Arthropoda</taxon>
        <taxon>Hexapoda</taxon>
        <taxon>Insecta</taxon>
        <taxon>Pterygota</taxon>
        <taxon>Neoptera</taxon>
        <taxon>Paraneoptera</taxon>
        <taxon>Hemiptera</taxon>
        <taxon>Sternorrhyncha</taxon>
        <taxon>Psylloidea</taxon>
        <taxon>Psyllidae</taxon>
        <taxon>Diaphorininae</taxon>
        <taxon>Diaphorina</taxon>
    </lineage>
</organism>
<dbReference type="GO" id="GO:0045893">
    <property type="term" value="P:positive regulation of DNA-templated transcription"/>
    <property type="evidence" value="ECO:0007669"/>
    <property type="project" value="UniProtKB-ARBA"/>
</dbReference>
<dbReference type="PROSITE" id="PS50157">
    <property type="entry name" value="ZINC_FINGER_C2H2_2"/>
    <property type="match status" value="1"/>
</dbReference>
<evidence type="ECO:0000313" key="8">
    <source>
        <dbReference type="RefSeq" id="XP_026683078.1"/>
    </source>
</evidence>
<name>A0A3Q0J7Z2_DIACI</name>
<dbReference type="Proteomes" id="UP000079169">
    <property type="component" value="Unplaced"/>
</dbReference>
<evidence type="ECO:0000256" key="3">
    <source>
        <dbReference type="ARBA" id="ARBA00022771"/>
    </source>
</evidence>
<evidence type="ECO:0000313" key="7">
    <source>
        <dbReference type="Proteomes" id="UP000079169"/>
    </source>
</evidence>
<dbReference type="GO" id="GO:0000981">
    <property type="term" value="F:DNA-binding transcription factor activity, RNA polymerase II-specific"/>
    <property type="evidence" value="ECO:0007669"/>
    <property type="project" value="TreeGrafter"/>
</dbReference>
<keyword evidence="4" id="KW-0862">Zinc</keyword>
<accession>A0A3Q0J7Z2</accession>
<reference evidence="8" key="1">
    <citation type="submission" date="2025-08" db="UniProtKB">
        <authorList>
            <consortium name="RefSeq"/>
        </authorList>
    </citation>
    <scope>IDENTIFICATION</scope>
</reference>
<keyword evidence="7" id="KW-1185">Reference proteome</keyword>
<dbReference type="STRING" id="121845.A0A3Q0J7Z2"/>
<dbReference type="FunFam" id="3.30.160.60:FF:001732">
    <property type="entry name" value="Zgc:162936"/>
    <property type="match status" value="1"/>
</dbReference>
<dbReference type="Gene3D" id="3.30.160.60">
    <property type="entry name" value="Classic Zinc Finger"/>
    <property type="match status" value="2"/>
</dbReference>
<dbReference type="SMART" id="SM00355">
    <property type="entry name" value="ZnF_C2H2"/>
    <property type="match status" value="2"/>
</dbReference>
<gene>
    <name evidence="8" type="primary">LOC113469506</name>
</gene>
<sequence>MKKHIRTHTGEKPFKCTHCRYSASRRDTLDHHIQVSHLYKKRFQCPVCDYRCTKKYNLQMHALTKHDLDIKSDGIIQDAGTYILDTALSPEKRVKSRGRTRNSVLPDVWSEAEIEDDNDVEDYF</sequence>
<keyword evidence="3 5" id="KW-0863">Zinc-finger</keyword>
<dbReference type="KEGG" id="dci:113469506"/>
<dbReference type="GO" id="GO:0000978">
    <property type="term" value="F:RNA polymerase II cis-regulatory region sequence-specific DNA binding"/>
    <property type="evidence" value="ECO:0007669"/>
    <property type="project" value="TreeGrafter"/>
</dbReference>
<dbReference type="GO" id="GO:0008270">
    <property type="term" value="F:zinc ion binding"/>
    <property type="evidence" value="ECO:0007669"/>
    <property type="project" value="UniProtKB-KW"/>
</dbReference>
<dbReference type="PROSITE" id="PS00028">
    <property type="entry name" value="ZINC_FINGER_C2H2_1"/>
    <property type="match status" value="1"/>
</dbReference>